<evidence type="ECO:0000256" key="1">
    <source>
        <dbReference type="SAM" id="MobiDB-lite"/>
    </source>
</evidence>
<reference evidence="2" key="1">
    <citation type="journal article" date="2022" name="bioRxiv">
        <title>Sequencing and chromosome-scale assembly of the giantPleurodeles waltlgenome.</title>
        <authorList>
            <person name="Brown T."/>
            <person name="Elewa A."/>
            <person name="Iarovenko S."/>
            <person name="Subramanian E."/>
            <person name="Araus A.J."/>
            <person name="Petzold A."/>
            <person name="Susuki M."/>
            <person name="Suzuki K.-i.T."/>
            <person name="Hayashi T."/>
            <person name="Toyoda A."/>
            <person name="Oliveira C."/>
            <person name="Osipova E."/>
            <person name="Leigh N.D."/>
            <person name="Simon A."/>
            <person name="Yun M.H."/>
        </authorList>
    </citation>
    <scope>NUCLEOTIDE SEQUENCE</scope>
    <source>
        <strain evidence="2">20211129_DDA</strain>
        <tissue evidence="2">Liver</tissue>
    </source>
</reference>
<dbReference type="EMBL" id="JANPWB010000011">
    <property type="protein sequence ID" value="KAJ1126198.1"/>
    <property type="molecule type" value="Genomic_DNA"/>
</dbReference>
<feature type="compositionally biased region" description="Basic and acidic residues" evidence="1">
    <location>
        <begin position="167"/>
        <end position="178"/>
    </location>
</feature>
<evidence type="ECO:0000313" key="3">
    <source>
        <dbReference type="Proteomes" id="UP001066276"/>
    </source>
</evidence>
<proteinExistence type="predicted"/>
<dbReference type="Proteomes" id="UP001066276">
    <property type="component" value="Chromosome 7"/>
</dbReference>
<protein>
    <submittedName>
        <fullName evidence="2">Uncharacterized protein</fullName>
    </submittedName>
</protein>
<sequence>MRLIGIGGPQIGRQPVVGSRQPVRCPSEEVGRCGSALLGVPGCAGGLPGGTEDRGALGTGGKWAGRVLEGAAKRTVTQPGEGRPQTNKVQSSRKGFLEVKAKIRAMNIRYMLLYTAGLKVLSGGRSHFFKRLDETVVRRSVASRLVPESAPVLADPNPETFDPLANGEERDAGSIELE</sequence>
<dbReference type="InterPro" id="IPR042566">
    <property type="entry name" value="L1_C"/>
</dbReference>
<keyword evidence="3" id="KW-1185">Reference proteome</keyword>
<feature type="region of interest" description="Disordered" evidence="1">
    <location>
        <begin position="150"/>
        <end position="178"/>
    </location>
</feature>
<comment type="caution">
    <text evidence="2">The sequence shown here is derived from an EMBL/GenBank/DDBJ whole genome shotgun (WGS) entry which is preliminary data.</text>
</comment>
<gene>
    <name evidence="2" type="ORF">NDU88_004606</name>
</gene>
<organism evidence="2 3">
    <name type="scientific">Pleurodeles waltl</name>
    <name type="common">Iberian ribbed newt</name>
    <dbReference type="NCBI Taxonomy" id="8319"/>
    <lineage>
        <taxon>Eukaryota</taxon>
        <taxon>Metazoa</taxon>
        <taxon>Chordata</taxon>
        <taxon>Craniata</taxon>
        <taxon>Vertebrata</taxon>
        <taxon>Euteleostomi</taxon>
        <taxon>Amphibia</taxon>
        <taxon>Batrachia</taxon>
        <taxon>Caudata</taxon>
        <taxon>Salamandroidea</taxon>
        <taxon>Salamandridae</taxon>
        <taxon>Pleurodelinae</taxon>
        <taxon>Pleurodeles</taxon>
    </lineage>
</organism>
<dbReference type="Gene3D" id="3.30.250.20">
    <property type="entry name" value="L1 transposable element, C-terminal domain"/>
    <property type="match status" value="1"/>
</dbReference>
<dbReference type="AlphaFoldDB" id="A0AAV7PI15"/>
<evidence type="ECO:0000313" key="2">
    <source>
        <dbReference type="EMBL" id="KAJ1126198.1"/>
    </source>
</evidence>
<accession>A0AAV7PI15</accession>
<name>A0AAV7PI15_PLEWA</name>